<dbReference type="Gene3D" id="3.30.530.20">
    <property type="match status" value="1"/>
</dbReference>
<evidence type="ECO:0000313" key="1">
    <source>
        <dbReference type="EMBL" id="EME60675.1"/>
    </source>
</evidence>
<dbReference type="PATRIC" id="fig|1278076.4.peg.3964"/>
<sequence>MLPPVIGGGSTFARIPRRPVGYACPAGIAAAGRGCATGGTMSVCAVCTVCTVHGGGEDAGTGDVGAGEVRVERTPTVLRVATTIPVPAAALVEVIRDPLRHSEIDGSGTLSVPAGQLPITALGQRFVAQVRFPGGAAYPVVNHVVAFELDRLLAWLPANPDTPPLGIRWEWTFAEAAGGTAVSQACDWSAVTDTAYLRRVRLPRVSVEQMSASFVRLERAARS</sequence>
<dbReference type="Proteomes" id="UP000011731">
    <property type="component" value="Unassembled WGS sequence"/>
</dbReference>
<accession>M2YG45</accession>
<proteinExistence type="predicted"/>
<gene>
    <name evidence="1" type="ORF">G352_19266</name>
</gene>
<name>M2YG45_9NOCA</name>
<evidence type="ECO:0008006" key="3">
    <source>
        <dbReference type="Google" id="ProtNLM"/>
    </source>
</evidence>
<dbReference type="AlphaFoldDB" id="M2YG45"/>
<dbReference type="InterPro" id="IPR023393">
    <property type="entry name" value="START-like_dom_sf"/>
</dbReference>
<dbReference type="EMBL" id="AOEX01000061">
    <property type="protein sequence ID" value="EME60675.1"/>
    <property type="molecule type" value="Genomic_DNA"/>
</dbReference>
<evidence type="ECO:0000313" key="2">
    <source>
        <dbReference type="Proteomes" id="UP000011731"/>
    </source>
</evidence>
<reference evidence="1 2" key="1">
    <citation type="journal article" date="2013" name="Genome Announc.">
        <title>Draft Genome Sequence of Rhodococcus ruber Strain BKS 20-38.</title>
        <authorList>
            <person name="Bala M."/>
            <person name="Kumar S."/>
            <person name="Raghava G.P."/>
            <person name="Mayilraj S."/>
        </authorList>
    </citation>
    <scope>NUCLEOTIDE SEQUENCE [LARGE SCALE GENOMIC DNA]</scope>
    <source>
        <strain evidence="1 2">BKS 20-38</strain>
    </source>
</reference>
<dbReference type="SUPFAM" id="SSF55961">
    <property type="entry name" value="Bet v1-like"/>
    <property type="match status" value="1"/>
</dbReference>
<protein>
    <recommendedName>
        <fullName evidence="3">Polyketide cyclase / dehydrase and lipid transport</fullName>
    </recommendedName>
</protein>
<organism evidence="1 2">
    <name type="scientific">Rhodococcus ruber BKS 20-38</name>
    <dbReference type="NCBI Taxonomy" id="1278076"/>
    <lineage>
        <taxon>Bacteria</taxon>
        <taxon>Bacillati</taxon>
        <taxon>Actinomycetota</taxon>
        <taxon>Actinomycetes</taxon>
        <taxon>Mycobacteriales</taxon>
        <taxon>Nocardiaceae</taxon>
        <taxon>Rhodococcus</taxon>
    </lineage>
</organism>
<keyword evidence="2" id="KW-1185">Reference proteome</keyword>
<comment type="caution">
    <text evidence="1">The sequence shown here is derived from an EMBL/GenBank/DDBJ whole genome shotgun (WGS) entry which is preliminary data.</text>
</comment>